<comment type="caution">
    <text evidence="2">The sequence shown here is derived from an EMBL/GenBank/DDBJ whole genome shotgun (WGS) entry which is preliminary data.</text>
</comment>
<organism evidence="2 3">
    <name type="scientific">Popillia japonica</name>
    <name type="common">Japanese beetle</name>
    <dbReference type="NCBI Taxonomy" id="7064"/>
    <lineage>
        <taxon>Eukaryota</taxon>
        <taxon>Metazoa</taxon>
        <taxon>Ecdysozoa</taxon>
        <taxon>Arthropoda</taxon>
        <taxon>Hexapoda</taxon>
        <taxon>Insecta</taxon>
        <taxon>Pterygota</taxon>
        <taxon>Neoptera</taxon>
        <taxon>Endopterygota</taxon>
        <taxon>Coleoptera</taxon>
        <taxon>Polyphaga</taxon>
        <taxon>Scarabaeiformia</taxon>
        <taxon>Scarabaeidae</taxon>
        <taxon>Rutelinae</taxon>
        <taxon>Popillia</taxon>
    </lineage>
</organism>
<feature type="compositionally biased region" description="Acidic residues" evidence="1">
    <location>
        <begin position="80"/>
        <end position="89"/>
    </location>
</feature>
<protein>
    <recommendedName>
        <fullName evidence="4">PiggyBac transposable element-derived protein domain-containing protein</fullName>
    </recommendedName>
</protein>
<evidence type="ECO:0000313" key="3">
    <source>
        <dbReference type="Proteomes" id="UP001458880"/>
    </source>
</evidence>
<reference evidence="2 3" key="1">
    <citation type="journal article" date="2024" name="BMC Genomics">
        <title>De novo assembly and annotation of Popillia japonica's genome with initial clues to its potential as an invasive pest.</title>
        <authorList>
            <person name="Cucini C."/>
            <person name="Boschi S."/>
            <person name="Funari R."/>
            <person name="Cardaioli E."/>
            <person name="Iannotti N."/>
            <person name="Marturano G."/>
            <person name="Paoli F."/>
            <person name="Bruttini M."/>
            <person name="Carapelli A."/>
            <person name="Frati F."/>
            <person name="Nardi F."/>
        </authorList>
    </citation>
    <scope>NUCLEOTIDE SEQUENCE [LARGE SCALE GENOMIC DNA]</scope>
    <source>
        <strain evidence="2">DMR45628</strain>
    </source>
</reference>
<dbReference type="Proteomes" id="UP001458880">
    <property type="component" value="Unassembled WGS sequence"/>
</dbReference>
<evidence type="ECO:0000256" key="1">
    <source>
        <dbReference type="SAM" id="MobiDB-lite"/>
    </source>
</evidence>
<accession>A0AAW1JGP1</accession>
<feature type="compositionally biased region" description="Acidic residues" evidence="1">
    <location>
        <begin position="55"/>
        <end position="69"/>
    </location>
</feature>
<feature type="compositionally biased region" description="Basic and acidic residues" evidence="1">
    <location>
        <begin position="124"/>
        <end position="139"/>
    </location>
</feature>
<sequence>MDDNRRPLKPEELKAIINEMSDIEYHSDDSEYILSDDDGEIDVIEGLTDNKGNSEADEDNSGPDNEDNSEIDRSSGDSDANNEDEDSDDQANTNGQTFVSKNKQVWHAAPVKLSQGRLGQQNILREKSGPTRYANRGDSDANNEDEDSDDQANTNGQTFVSKNKQVWHAAPVKLSQGRLGQQNILREKSGPTRYANREVDSIYSAFLIFFRQPLMKIIVKWINVEGNTVFGNRWKEIDENELQKFIGVLILIGAYKSRNEEISLWILCSPTSFFGLLTQGFENQVGLDSGVMIKLFPLQVRSDNRSD</sequence>
<feature type="region of interest" description="Disordered" evidence="1">
    <location>
        <begin position="110"/>
        <end position="156"/>
    </location>
</feature>
<gene>
    <name evidence="2" type="ORF">QE152_g29675</name>
</gene>
<feature type="compositionally biased region" description="Acidic residues" evidence="1">
    <location>
        <begin position="141"/>
        <end position="150"/>
    </location>
</feature>
<name>A0AAW1JGP1_POPJA</name>
<dbReference type="AlphaFoldDB" id="A0AAW1JGP1"/>
<proteinExistence type="predicted"/>
<evidence type="ECO:0008006" key="4">
    <source>
        <dbReference type="Google" id="ProtNLM"/>
    </source>
</evidence>
<keyword evidence="3" id="KW-1185">Reference proteome</keyword>
<evidence type="ECO:0000313" key="2">
    <source>
        <dbReference type="EMBL" id="KAK9702861.1"/>
    </source>
</evidence>
<dbReference type="EMBL" id="JASPKY010000381">
    <property type="protein sequence ID" value="KAK9702861.1"/>
    <property type="molecule type" value="Genomic_DNA"/>
</dbReference>
<feature type="region of interest" description="Disordered" evidence="1">
    <location>
        <begin position="36"/>
        <end position="95"/>
    </location>
</feature>